<feature type="domain" description="Methyltransferase" evidence="4">
    <location>
        <begin position="44"/>
        <end position="150"/>
    </location>
</feature>
<dbReference type="InterPro" id="IPR029063">
    <property type="entry name" value="SAM-dependent_MTases_sf"/>
</dbReference>
<keyword evidence="6" id="KW-1185">Reference proteome</keyword>
<dbReference type="RefSeq" id="WP_252593283.1">
    <property type="nucleotide sequence ID" value="NZ_CP099489.1"/>
</dbReference>
<dbReference type="EMBL" id="CP099489">
    <property type="protein sequence ID" value="USQ80024.1"/>
    <property type="molecule type" value="Genomic_DNA"/>
</dbReference>
<evidence type="ECO:0000256" key="3">
    <source>
        <dbReference type="ARBA" id="ARBA00022691"/>
    </source>
</evidence>
<dbReference type="PANTHER" id="PTHR43464:SF19">
    <property type="entry name" value="UBIQUINONE BIOSYNTHESIS O-METHYLTRANSFERASE, MITOCHONDRIAL"/>
    <property type="match status" value="1"/>
</dbReference>
<keyword evidence="1 5" id="KW-0489">Methyltransferase</keyword>
<evidence type="ECO:0000256" key="1">
    <source>
        <dbReference type="ARBA" id="ARBA00022603"/>
    </source>
</evidence>
<evidence type="ECO:0000313" key="6">
    <source>
        <dbReference type="Proteomes" id="UP001056455"/>
    </source>
</evidence>
<keyword evidence="2" id="KW-0808">Transferase</keyword>
<reference evidence="5" key="1">
    <citation type="submission" date="2022-06" db="EMBL/GenBank/DDBJ databases">
        <title>Ornithinimicrobium HY1793.</title>
        <authorList>
            <person name="Huang Y."/>
        </authorList>
    </citation>
    <scope>NUCLEOTIDE SEQUENCE</scope>
    <source>
        <strain evidence="5">HY1793</strain>
    </source>
</reference>
<gene>
    <name evidence="5" type="ORF">NF556_20965</name>
</gene>
<accession>A0ABY4YTG9</accession>
<dbReference type="Gene3D" id="3.40.50.150">
    <property type="entry name" value="Vaccinia Virus protein VP39"/>
    <property type="match status" value="1"/>
</dbReference>
<evidence type="ECO:0000256" key="2">
    <source>
        <dbReference type="ARBA" id="ARBA00022679"/>
    </source>
</evidence>
<dbReference type="SUPFAM" id="SSF53335">
    <property type="entry name" value="S-adenosyl-L-methionine-dependent methyltransferases"/>
    <property type="match status" value="1"/>
</dbReference>
<dbReference type="PANTHER" id="PTHR43464">
    <property type="entry name" value="METHYLTRANSFERASE"/>
    <property type="match status" value="1"/>
</dbReference>
<dbReference type="Proteomes" id="UP001056455">
    <property type="component" value="Chromosome"/>
</dbReference>
<organism evidence="5 6">
    <name type="scientific">Ornithinimicrobium faecis</name>
    <dbReference type="NCBI Taxonomy" id="2934158"/>
    <lineage>
        <taxon>Bacteria</taxon>
        <taxon>Bacillati</taxon>
        <taxon>Actinomycetota</taxon>
        <taxon>Actinomycetes</taxon>
        <taxon>Micrococcales</taxon>
        <taxon>Ornithinimicrobiaceae</taxon>
        <taxon>Ornithinimicrobium</taxon>
    </lineage>
</organism>
<dbReference type="GO" id="GO:0008168">
    <property type="term" value="F:methyltransferase activity"/>
    <property type="evidence" value="ECO:0007669"/>
    <property type="project" value="UniProtKB-KW"/>
</dbReference>
<sequence length="260" mass="28149">MTDAKQANEFDNPLAAAIYDLAEGSREDLDHYATIVEDLGARSVIDVGCGTGVLAILLAGRGCAVTGVDPAGAMLDVARAKPGAEQVRWVHGTAEDLRTLVPDASAIGEQQPGPPVDLAVMTGNVAQVFLTDEEWLGTLRAIHDALVPGGHLVFETRIPERRAWEEWATWGSSTFQVDGVGEVRDTFEVISVDEPYVTFRADNTLPDGSVVPSESTLIFRSMPELERTLIEAGFAIREVRDAPDRPEREWVVIAQRSARG</sequence>
<protein>
    <submittedName>
        <fullName evidence="5">Class I SAM-dependent methyltransferase</fullName>
    </submittedName>
</protein>
<dbReference type="InterPro" id="IPR041698">
    <property type="entry name" value="Methyltransf_25"/>
</dbReference>
<evidence type="ECO:0000259" key="4">
    <source>
        <dbReference type="Pfam" id="PF13649"/>
    </source>
</evidence>
<name>A0ABY4YTG9_9MICO</name>
<dbReference type="GO" id="GO:0032259">
    <property type="term" value="P:methylation"/>
    <property type="evidence" value="ECO:0007669"/>
    <property type="project" value="UniProtKB-KW"/>
</dbReference>
<proteinExistence type="predicted"/>
<keyword evidence="3" id="KW-0949">S-adenosyl-L-methionine</keyword>
<evidence type="ECO:0000313" key="5">
    <source>
        <dbReference type="EMBL" id="USQ80024.1"/>
    </source>
</evidence>
<dbReference type="CDD" id="cd02440">
    <property type="entry name" value="AdoMet_MTases"/>
    <property type="match status" value="1"/>
</dbReference>
<dbReference type="Pfam" id="PF13649">
    <property type="entry name" value="Methyltransf_25"/>
    <property type="match status" value="1"/>
</dbReference>